<evidence type="ECO:0000313" key="3">
    <source>
        <dbReference type="Proteomes" id="UP001146351"/>
    </source>
</evidence>
<dbReference type="OrthoDB" id="3016366at2759"/>
<feature type="compositionally biased region" description="Basic and acidic residues" evidence="1">
    <location>
        <begin position="8"/>
        <end position="26"/>
    </location>
</feature>
<dbReference type="AlphaFoldDB" id="A0A9W9IBH2"/>
<comment type="caution">
    <text evidence="2">The sequence shown here is derived from an EMBL/GenBank/DDBJ whole genome shotgun (WGS) entry which is preliminary data.</text>
</comment>
<feature type="region of interest" description="Disordered" evidence="1">
    <location>
        <begin position="1"/>
        <end position="26"/>
    </location>
</feature>
<reference evidence="2" key="2">
    <citation type="journal article" date="2023" name="IMA Fungus">
        <title>Comparative genomic study of the Penicillium genus elucidates a diverse pangenome and 15 lateral gene transfer events.</title>
        <authorList>
            <person name="Petersen C."/>
            <person name="Sorensen T."/>
            <person name="Nielsen M.R."/>
            <person name="Sondergaard T.E."/>
            <person name="Sorensen J.L."/>
            <person name="Fitzpatrick D.A."/>
            <person name="Frisvad J.C."/>
            <person name="Nielsen K.L."/>
        </authorList>
    </citation>
    <scope>NUCLEOTIDE SEQUENCE</scope>
    <source>
        <strain evidence="2">IBT 21917</strain>
    </source>
</reference>
<accession>A0A9W9IBH2</accession>
<protein>
    <submittedName>
        <fullName evidence="2">Uncharacterized protein</fullName>
    </submittedName>
</protein>
<gene>
    <name evidence="2" type="ORF">N7492_004974</name>
</gene>
<dbReference type="EMBL" id="JAPQKO010000003">
    <property type="protein sequence ID" value="KAJ5172381.1"/>
    <property type="molecule type" value="Genomic_DNA"/>
</dbReference>
<keyword evidence="3" id="KW-1185">Reference proteome</keyword>
<organism evidence="2 3">
    <name type="scientific">Penicillium capsulatum</name>
    <dbReference type="NCBI Taxonomy" id="69766"/>
    <lineage>
        <taxon>Eukaryota</taxon>
        <taxon>Fungi</taxon>
        <taxon>Dikarya</taxon>
        <taxon>Ascomycota</taxon>
        <taxon>Pezizomycotina</taxon>
        <taxon>Eurotiomycetes</taxon>
        <taxon>Eurotiomycetidae</taxon>
        <taxon>Eurotiales</taxon>
        <taxon>Aspergillaceae</taxon>
        <taxon>Penicillium</taxon>
    </lineage>
</organism>
<evidence type="ECO:0000313" key="2">
    <source>
        <dbReference type="EMBL" id="KAJ5172381.1"/>
    </source>
</evidence>
<name>A0A9W9IBH2_9EURO</name>
<sequence length="195" mass="21837">MGSSPSREAQRAAARERARATRKKQEDALANLTPNTLQIALYLRSDPPLQNDFHWALYFHRQASGGTKYQVENPYKVYMPNHGHTGGIFKENFLCALIKIASIPEDLHATFDQIVRSRDGDLGSIPGVTCRVWLLEILRQLSLRGIVHCDDVGILERECFDIGNRFSAAAAQNEQPRPVVDANLCIWDRHATGGL</sequence>
<reference evidence="2" key="1">
    <citation type="submission" date="2022-11" db="EMBL/GenBank/DDBJ databases">
        <authorList>
            <person name="Petersen C."/>
        </authorList>
    </citation>
    <scope>NUCLEOTIDE SEQUENCE</scope>
    <source>
        <strain evidence="2">IBT 21917</strain>
    </source>
</reference>
<evidence type="ECO:0000256" key="1">
    <source>
        <dbReference type="SAM" id="MobiDB-lite"/>
    </source>
</evidence>
<dbReference type="Proteomes" id="UP001146351">
    <property type="component" value="Unassembled WGS sequence"/>
</dbReference>
<proteinExistence type="predicted"/>